<dbReference type="NCBIfam" id="TIGR01470">
    <property type="entry name" value="cysG_Nterm"/>
    <property type="match status" value="1"/>
</dbReference>
<comment type="caution">
    <text evidence="7">The sequence shown here is derived from an EMBL/GenBank/DDBJ whole genome shotgun (WGS) entry which is preliminary data.</text>
</comment>
<evidence type="ECO:0000256" key="6">
    <source>
        <dbReference type="ARBA" id="ARBA00047561"/>
    </source>
</evidence>
<dbReference type="InterPro" id="IPR028161">
    <property type="entry name" value="Met8-like"/>
</dbReference>
<evidence type="ECO:0000256" key="2">
    <source>
        <dbReference type="ARBA" id="ARBA00012400"/>
    </source>
</evidence>
<dbReference type="GO" id="GO:0019354">
    <property type="term" value="P:siroheme biosynthetic process"/>
    <property type="evidence" value="ECO:0007669"/>
    <property type="project" value="UniProtKB-UniPathway"/>
</dbReference>
<keyword evidence="5" id="KW-0627">Porphyrin biosynthesis</keyword>
<evidence type="ECO:0000256" key="1">
    <source>
        <dbReference type="ARBA" id="ARBA00005010"/>
    </source>
</evidence>
<dbReference type="Gene3D" id="3.40.50.720">
    <property type="entry name" value="NAD(P)-binding Rossmann-like Domain"/>
    <property type="match status" value="1"/>
</dbReference>
<comment type="pathway">
    <text evidence="1">Porphyrin-containing compound metabolism; siroheme biosynthesis; sirohydrochlorin from precorrin-2: step 1/1.</text>
</comment>
<evidence type="ECO:0000313" key="7">
    <source>
        <dbReference type="EMBL" id="RHK06847.1"/>
    </source>
</evidence>
<dbReference type="InterPro" id="IPR036291">
    <property type="entry name" value="NAD(P)-bd_dom_sf"/>
</dbReference>
<accession>A0A415EU58</accession>
<evidence type="ECO:0000256" key="4">
    <source>
        <dbReference type="ARBA" id="ARBA00023027"/>
    </source>
</evidence>
<dbReference type="EC" id="1.3.1.76" evidence="2"/>
<evidence type="ECO:0000313" key="8">
    <source>
        <dbReference type="Proteomes" id="UP000286288"/>
    </source>
</evidence>
<comment type="catalytic activity">
    <reaction evidence="6">
        <text>precorrin-2 + NAD(+) = sirohydrochlorin + NADH + 2 H(+)</text>
        <dbReference type="Rhea" id="RHEA:15613"/>
        <dbReference type="ChEBI" id="CHEBI:15378"/>
        <dbReference type="ChEBI" id="CHEBI:57540"/>
        <dbReference type="ChEBI" id="CHEBI:57945"/>
        <dbReference type="ChEBI" id="CHEBI:58351"/>
        <dbReference type="ChEBI" id="CHEBI:58827"/>
        <dbReference type="EC" id="1.3.1.76"/>
    </reaction>
</comment>
<gene>
    <name evidence="7" type="ORF">DW084_06635</name>
</gene>
<protein>
    <recommendedName>
        <fullName evidence="2">precorrin-2 dehydrogenase</fullName>
        <ecNumber evidence="2">1.3.1.76</ecNumber>
    </recommendedName>
</protein>
<dbReference type="EMBL" id="QRMZ01000007">
    <property type="protein sequence ID" value="RHK06847.1"/>
    <property type="molecule type" value="Genomic_DNA"/>
</dbReference>
<dbReference type="Proteomes" id="UP000286288">
    <property type="component" value="Unassembled WGS sequence"/>
</dbReference>
<keyword evidence="4" id="KW-0520">NAD</keyword>
<dbReference type="GO" id="GO:0043115">
    <property type="term" value="F:precorrin-2 dehydrogenase activity"/>
    <property type="evidence" value="ECO:0007669"/>
    <property type="project" value="UniProtKB-EC"/>
</dbReference>
<proteinExistence type="predicted"/>
<dbReference type="Pfam" id="PF13241">
    <property type="entry name" value="NAD_binding_7"/>
    <property type="match status" value="1"/>
</dbReference>
<dbReference type="PANTHER" id="PTHR35330">
    <property type="entry name" value="SIROHEME BIOSYNTHESIS PROTEIN MET8"/>
    <property type="match status" value="1"/>
</dbReference>
<organism evidence="7 8">
    <name type="scientific">Enterococcus casseliflavus</name>
    <name type="common">Enterococcus flavescens</name>
    <dbReference type="NCBI Taxonomy" id="37734"/>
    <lineage>
        <taxon>Bacteria</taxon>
        <taxon>Bacillati</taxon>
        <taxon>Bacillota</taxon>
        <taxon>Bacilli</taxon>
        <taxon>Lactobacillales</taxon>
        <taxon>Enterococcaceae</taxon>
        <taxon>Enterococcus</taxon>
    </lineage>
</organism>
<evidence type="ECO:0000256" key="5">
    <source>
        <dbReference type="ARBA" id="ARBA00023244"/>
    </source>
</evidence>
<evidence type="ECO:0000256" key="3">
    <source>
        <dbReference type="ARBA" id="ARBA00023002"/>
    </source>
</evidence>
<reference evidence="7 8" key="1">
    <citation type="submission" date="2018-08" db="EMBL/GenBank/DDBJ databases">
        <title>A genome reference for cultivated species of the human gut microbiota.</title>
        <authorList>
            <person name="Zou Y."/>
            <person name="Xue W."/>
            <person name="Luo G."/>
        </authorList>
    </citation>
    <scope>NUCLEOTIDE SEQUENCE [LARGE SCALE GENOMIC DNA]</scope>
    <source>
        <strain evidence="7 8">AF48-16</strain>
    </source>
</reference>
<dbReference type="UniPathway" id="UPA00262">
    <property type="reaction ID" value="UER00222"/>
</dbReference>
<name>A0A415EU58_ENTCA</name>
<dbReference type="PANTHER" id="PTHR35330:SF1">
    <property type="entry name" value="SIROHEME BIOSYNTHESIS PROTEIN MET8"/>
    <property type="match status" value="1"/>
</dbReference>
<dbReference type="AlphaFoldDB" id="A0A415EU58"/>
<keyword evidence="3" id="KW-0560">Oxidoreductase</keyword>
<dbReference type="SUPFAM" id="SSF75615">
    <property type="entry name" value="Siroheme synthase middle domains-like"/>
    <property type="match status" value="1"/>
</dbReference>
<dbReference type="SUPFAM" id="SSF51735">
    <property type="entry name" value="NAD(P)-binding Rossmann-fold domains"/>
    <property type="match status" value="1"/>
</dbReference>
<dbReference type="GO" id="GO:0004325">
    <property type="term" value="F:ferrochelatase activity"/>
    <property type="evidence" value="ECO:0007669"/>
    <property type="project" value="InterPro"/>
</dbReference>
<sequence>MYPILLKIKNKPVTVIGGGKVAARKIQFLLAEGADVKVVSPSLDSSIDKEKIRWVKQSYDADTIADAALIFACTNNDSVNQQVLADANAAQWVNVTSDKILSEFYNMAVANVADLTVSVSTSGVSPSRAKQIREKITAYLKELEEQQCI</sequence>
<dbReference type="InterPro" id="IPR006367">
    <property type="entry name" value="Sirohaem_synthase_N"/>
</dbReference>
<dbReference type="Gene3D" id="3.30.160.110">
    <property type="entry name" value="Siroheme synthase, domain 2"/>
    <property type="match status" value="1"/>
</dbReference>